<proteinExistence type="predicted"/>
<evidence type="ECO:0008006" key="3">
    <source>
        <dbReference type="Google" id="ProtNLM"/>
    </source>
</evidence>
<accession>A0A3D8IPZ8</accession>
<dbReference type="AlphaFoldDB" id="A0A3D8IPZ8"/>
<dbReference type="EMBL" id="NXLU01000022">
    <property type="protein sequence ID" value="RDU67173.1"/>
    <property type="molecule type" value="Genomic_DNA"/>
</dbReference>
<evidence type="ECO:0000313" key="2">
    <source>
        <dbReference type="Proteomes" id="UP000257067"/>
    </source>
</evidence>
<dbReference type="RefSeq" id="WP_170125571.1">
    <property type="nucleotide sequence ID" value="NZ_NXLU01000022.1"/>
</dbReference>
<comment type="caution">
    <text evidence="1">The sequence shown here is derived from an EMBL/GenBank/DDBJ whole genome shotgun (WGS) entry which is preliminary data.</text>
</comment>
<protein>
    <recommendedName>
        <fullName evidence="3">Autotransporter domain-containing protein</fullName>
    </recommendedName>
</protein>
<feature type="non-terminal residue" evidence="1">
    <location>
        <position position="1"/>
    </location>
</feature>
<dbReference type="Proteomes" id="UP000257067">
    <property type="component" value="Unassembled WGS sequence"/>
</dbReference>
<keyword evidence="2" id="KW-1185">Reference proteome</keyword>
<feature type="non-terminal residue" evidence="1">
    <location>
        <position position="692"/>
    </location>
</feature>
<sequence>EYNFTNDGTVTGNITLNSQNDRLLITNVDHKLTINGTITAQKTGSGNPNKLSETKGIIIQAGSIEVKGELNTQGAGGMDSRTTILLSGKGNDSQNTFSKITANGGFNVIAIEKGNTKIQQLSATKAATSSTIGGFNYIIEKSGNLTIDKVTLTHNGQNIIGIGYDANIPESKITFDNAPSTDSASLTITTLETQNDGYGSGKNSIYIKGNSNATITNVTAQNNGQNVFTLSKDTTYTNTPSTPHLSITTLTAQQNSYGTGSNSITADHGMVEIIKVNSTNAKNIIDLTNAELKITSLNATSNGYSNNQDHGNTITLKTSSTANIGSIEAKQNGFTTSSAPKNTITLDGTSTLNVTGNITASSAGQNNITITSSNSNAGGTREDSFALTLGNLIAKHDGFSSGKNTITSDRDIQITGYIDSSGTNGENTISLNNTAKLEINGALKASNYARGGGKNIITADAIVIKGGIESSNGASNEIKNNASNTSSSTPTTFASTSSDALGLEVTGNIAAIYGSYGKGSNTITTSSTKITGDIIANGGSNIITLTGAPSNSTTLTLNNLNANHSGYGAGSNTLKITGSMQVNQSISSTGSSSNTITISKASSTSTTPAIALEIKEGIKANGGSYGGGTNTITIEGGMLKVAGNITALNNNYNNQNTNTITANNGASITGDIISSNHGRNNIYIKGTLGTAS</sequence>
<name>A0A3D8IPZ8_9HELI</name>
<organism evidence="1 2">
    <name type="scientific">Helicobacter cholecystus</name>
    <dbReference type="NCBI Taxonomy" id="45498"/>
    <lineage>
        <taxon>Bacteria</taxon>
        <taxon>Pseudomonadati</taxon>
        <taxon>Campylobacterota</taxon>
        <taxon>Epsilonproteobacteria</taxon>
        <taxon>Campylobacterales</taxon>
        <taxon>Helicobacteraceae</taxon>
        <taxon>Helicobacter</taxon>
    </lineage>
</organism>
<evidence type="ECO:0000313" key="1">
    <source>
        <dbReference type="EMBL" id="RDU67173.1"/>
    </source>
</evidence>
<gene>
    <name evidence="1" type="ORF">CQA62_06735</name>
</gene>
<reference evidence="1 2" key="1">
    <citation type="submission" date="2018-04" db="EMBL/GenBank/DDBJ databases">
        <title>Novel Campyloabacter and Helicobacter Species and Strains.</title>
        <authorList>
            <person name="Mannion A.J."/>
            <person name="Shen Z."/>
            <person name="Fox J.G."/>
        </authorList>
    </citation>
    <scope>NUCLEOTIDE SEQUENCE [LARGE SCALE GENOMIC DNA]</scope>
    <source>
        <strain evidence="1 2">ATCC 700242</strain>
    </source>
</reference>